<dbReference type="EMBL" id="JANPWB010000003">
    <property type="protein sequence ID" value="KAJ1201882.1"/>
    <property type="molecule type" value="Genomic_DNA"/>
</dbReference>
<dbReference type="Proteomes" id="UP001066276">
    <property type="component" value="Chromosome 2_1"/>
</dbReference>
<gene>
    <name evidence="2" type="ORF">NDU88_005686</name>
</gene>
<proteinExistence type="predicted"/>
<evidence type="ECO:0000313" key="3">
    <source>
        <dbReference type="Proteomes" id="UP001066276"/>
    </source>
</evidence>
<dbReference type="AlphaFoldDB" id="A0AAV7VMG0"/>
<name>A0AAV7VMG0_PLEWA</name>
<keyword evidence="3" id="KW-1185">Reference proteome</keyword>
<protein>
    <submittedName>
        <fullName evidence="2">Uncharacterized protein</fullName>
    </submittedName>
</protein>
<evidence type="ECO:0000313" key="2">
    <source>
        <dbReference type="EMBL" id="KAJ1201882.1"/>
    </source>
</evidence>
<sequence length="88" mass="10206">MHSLPCGEKFTARQTGMREQDFTRRRAMWRLRCDQNFNARPTRLTHSLPGMTQPNFQRGNRCSARHAEETTTQCPPERRTAGDFAPQA</sequence>
<organism evidence="2 3">
    <name type="scientific">Pleurodeles waltl</name>
    <name type="common">Iberian ribbed newt</name>
    <dbReference type="NCBI Taxonomy" id="8319"/>
    <lineage>
        <taxon>Eukaryota</taxon>
        <taxon>Metazoa</taxon>
        <taxon>Chordata</taxon>
        <taxon>Craniata</taxon>
        <taxon>Vertebrata</taxon>
        <taxon>Euteleostomi</taxon>
        <taxon>Amphibia</taxon>
        <taxon>Batrachia</taxon>
        <taxon>Caudata</taxon>
        <taxon>Salamandroidea</taxon>
        <taxon>Salamandridae</taxon>
        <taxon>Pleurodelinae</taxon>
        <taxon>Pleurodeles</taxon>
    </lineage>
</organism>
<comment type="caution">
    <text evidence="2">The sequence shown here is derived from an EMBL/GenBank/DDBJ whole genome shotgun (WGS) entry which is preliminary data.</text>
</comment>
<reference evidence="2" key="1">
    <citation type="journal article" date="2022" name="bioRxiv">
        <title>Sequencing and chromosome-scale assembly of the giantPleurodeles waltlgenome.</title>
        <authorList>
            <person name="Brown T."/>
            <person name="Elewa A."/>
            <person name="Iarovenko S."/>
            <person name="Subramanian E."/>
            <person name="Araus A.J."/>
            <person name="Petzold A."/>
            <person name="Susuki M."/>
            <person name="Suzuki K.-i.T."/>
            <person name="Hayashi T."/>
            <person name="Toyoda A."/>
            <person name="Oliveira C."/>
            <person name="Osipova E."/>
            <person name="Leigh N.D."/>
            <person name="Simon A."/>
            <person name="Yun M.H."/>
        </authorList>
    </citation>
    <scope>NUCLEOTIDE SEQUENCE</scope>
    <source>
        <strain evidence="2">20211129_DDA</strain>
        <tissue evidence="2">Liver</tissue>
    </source>
</reference>
<feature type="region of interest" description="Disordered" evidence="1">
    <location>
        <begin position="41"/>
        <end position="88"/>
    </location>
</feature>
<evidence type="ECO:0000256" key="1">
    <source>
        <dbReference type="SAM" id="MobiDB-lite"/>
    </source>
</evidence>
<feature type="compositionally biased region" description="Polar residues" evidence="1">
    <location>
        <begin position="50"/>
        <end position="60"/>
    </location>
</feature>
<accession>A0AAV7VMG0</accession>